<name>A0A1F5JYA4_9BACT</name>
<dbReference type="PANTHER" id="PTHR43861">
    <property type="entry name" value="TRANS-ACONITATE 2-METHYLTRANSFERASE-RELATED"/>
    <property type="match status" value="1"/>
</dbReference>
<protein>
    <recommendedName>
        <fullName evidence="1">Methyltransferase type 11 domain-containing protein</fullName>
    </recommendedName>
</protein>
<dbReference type="Proteomes" id="UP000177258">
    <property type="component" value="Unassembled WGS sequence"/>
</dbReference>
<dbReference type="CDD" id="cd02440">
    <property type="entry name" value="AdoMet_MTases"/>
    <property type="match status" value="1"/>
</dbReference>
<organism evidence="2 3">
    <name type="scientific">Candidatus Daviesbacteria bacterium RIFCSPHIGHO2_02_FULL_41_10</name>
    <dbReference type="NCBI Taxonomy" id="1797774"/>
    <lineage>
        <taxon>Bacteria</taxon>
        <taxon>Candidatus Daviesiibacteriota</taxon>
    </lineage>
</organism>
<dbReference type="InterPro" id="IPR029063">
    <property type="entry name" value="SAM-dependent_MTases_sf"/>
</dbReference>
<dbReference type="EMBL" id="MFDB01000008">
    <property type="protein sequence ID" value="OGE33583.1"/>
    <property type="molecule type" value="Genomic_DNA"/>
</dbReference>
<dbReference type="Gene3D" id="3.40.50.150">
    <property type="entry name" value="Vaccinia Virus protein VP39"/>
    <property type="match status" value="1"/>
</dbReference>
<gene>
    <name evidence="2" type="ORF">A3D83_01270</name>
</gene>
<evidence type="ECO:0000313" key="3">
    <source>
        <dbReference type="Proteomes" id="UP000177258"/>
    </source>
</evidence>
<feature type="domain" description="Methyltransferase type 11" evidence="1">
    <location>
        <begin position="45"/>
        <end position="141"/>
    </location>
</feature>
<dbReference type="AlphaFoldDB" id="A0A1F5JYA4"/>
<sequence length="280" mass="32061">MQIQSLKRVEHKLDISLKNVGDMALKRRARNIIMGLELKSGNKVLEVGCGNGYYLSLLNRIGIKLSLTGIDIDELALKDAKKFINDKKVKVMMASASKIPFPNDTFDKIVMSEVIEHVTDDEVKVLKEVNRVLRKDGILVLTTSSIDYPFFWDPVNWILQHFFNTHIKSGFWAGIWNQHDRLYKESRIERLVKDAGFNVQQIEPLTSWCIPFNHYIVNLIAKLFYSNKLPKNLSKGINKFQNSKQPFLVSVGFDLINLIDKLNDSLPQKNGVSIFIRAGK</sequence>
<dbReference type="PANTHER" id="PTHR43861:SF6">
    <property type="entry name" value="METHYLTRANSFERASE TYPE 11"/>
    <property type="match status" value="1"/>
</dbReference>
<accession>A0A1F5JYA4</accession>
<dbReference type="Pfam" id="PF08241">
    <property type="entry name" value="Methyltransf_11"/>
    <property type="match status" value="1"/>
</dbReference>
<evidence type="ECO:0000313" key="2">
    <source>
        <dbReference type="EMBL" id="OGE33583.1"/>
    </source>
</evidence>
<dbReference type="SUPFAM" id="SSF53335">
    <property type="entry name" value="S-adenosyl-L-methionine-dependent methyltransferases"/>
    <property type="match status" value="1"/>
</dbReference>
<dbReference type="InterPro" id="IPR013216">
    <property type="entry name" value="Methyltransf_11"/>
</dbReference>
<comment type="caution">
    <text evidence="2">The sequence shown here is derived from an EMBL/GenBank/DDBJ whole genome shotgun (WGS) entry which is preliminary data.</text>
</comment>
<dbReference type="GO" id="GO:0008757">
    <property type="term" value="F:S-adenosylmethionine-dependent methyltransferase activity"/>
    <property type="evidence" value="ECO:0007669"/>
    <property type="project" value="InterPro"/>
</dbReference>
<evidence type="ECO:0000259" key="1">
    <source>
        <dbReference type="Pfam" id="PF08241"/>
    </source>
</evidence>
<reference evidence="2 3" key="1">
    <citation type="journal article" date="2016" name="Nat. Commun.">
        <title>Thousands of microbial genomes shed light on interconnected biogeochemical processes in an aquifer system.</title>
        <authorList>
            <person name="Anantharaman K."/>
            <person name="Brown C.T."/>
            <person name="Hug L.A."/>
            <person name="Sharon I."/>
            <person name="Castelle C.J."/>
            <person name="Probst A.J."/>
            <person name="Thomas B.C."/>
            <person name="Singh A."/>
            <person name="Wilkins M.J."/>
            <person name="Karaoz U."/>
            <person name="Brodie E.L."/>
            <person name="Williams K.H."/>
            <person name="Hubbard S.S."/>
            <person name="Banfield J.F."/>
        </authorList>
    </citation>
    <scope>NUCLEOTIDE SEQUENCE [LARGE SCALE GENOMIC DNA]</scope>
</reference>
<proteinExistence type="predicted"/>